<name>A0AAV1S1V9_9ROSI</name>
<evidence type="ECO:0000256" key="1">
    <source>
        <dbReference type="SAM" id="SignalP"/>
    </source>
</evidence>
<evidence type="ECO:0000313" key="3">
    <source>
        <dbReference type="Proteomes" id="UP001314170"/>
    </source>
</evidence>
<keyword evidence="1" id="KW-0732">Signal</keyword>
<keyword evidence="3" id="KW-1185">Reference proteome</keyword>
<reference evidence="2 3" key="1">
    <citation type="submission" date="2024-01" db="EMBL/GenBank/DDBJ databases">
        <authorList>
            <person name="Waweru B."/>
        </authorList>
    </citation>
    <scope>NUCLEOTIDE SEQUENCE [LARGE SCALE GENOMIC DNA]</scope>
</reference>
<dbReference type="AlphaFoldDB" id="A0AAV1S1V9"/>
<sequence>MHLHFILLSPSLAYMTWTLKLEEDYWCTHLEVNGVARRLRVTPQGSKRKPVWGFPGWIGCFKNTDNGRDVKLLVETDKDLKLRTNSSVLDCASFDAKTLIREQLHIARGFSLLA</sequence>
<evidence type="ECO:0000313" key="2">
    <source>
        <dbReference type="EMBL" id="CAK7343720.1"/>
    </source>
</evidence>
<dbReference type="Proteomes" id="UP001314170">
    <property type="component" value="Unassembled WGS sequence"/>
</dbReference>
<proteinExistence type="predicted"/>
<dbReference type="EMBL" id="CAWUPB010001160">
    <property type="protein sequence ID" value="CAK7343720.1"/>
    <property type="molecule type" value="Genomic_DNA"/>
</dbReference>
<feature type="signal peptide" evidence="1">
    <location>
        <begin position="1"/>
        <end position="18"/>
    </location>
</feature>
<accession>A0AAV1S1V9</accession>
<protein>
    <submittedName>
        <fullName evidence="2">Uncharacterized protein</fullName>
    </submittedName>
</protein>
<organism evidence="2 3">
    <name type="scientific">Dovyalis caffra</name>
    <dbReference type="NCBI Taxonomy" id="77055"/>
    <lineage>
        <taxon>Eukaryota</taxon>
        <taxon>Viridiplantae</taxon>
        <taxon>Streptophyta</taxon>
        <taxon>Embryophyta</taxon>
        <taxon>Tracheophyta</taxon>
        <taxon>Spermatophyta</taxon>
        <taxon>Magnoliopsida</taxon>
        <taxon>eudicotyledons</taxon>
        <taxon>Gunneridae</taxon>
        <taxon>Pentapetalae</taxon>
        <taxon>rosids</taxon>
        <taxon>fabids</taxon>
        <taxon>Malpighiales</taxon>
        <taxon>Salicaceae</taxon>
        <taxon>Flacourtieae</taxon>
        <taxon>Dovyalis</taxon>
    </lineage>
</organism>
<comment type="caution">
    <text evidence="2">The sequence shown here is derived from an EMBL/GenBank/DDBJ whole genome shotgun (WGS) entry which is preliminary data.</text>
</comment>
<feature type="chain" id="PRO_5043460739" evidence="1">
    <location>
        <begin position="19"/>
        <end position="114"/>
    </location>
</feature>
<gene>
    <name evidence="2" type="ORF">DCAF_LOCUS17457</name>
</gene>